<accession>F2L078</accession>
<feature type="transmembrane region" description="Helical" evidence="1">
    <location>
        <begin position="174"/>
        <end position="194"/>
    </location>
</feature>
<keyword evidence="3" id="KW-1185">Reference proteome</keyword>
<name>F2L078_THEU7</name>
<evidence type="ECO:0000313" key="3">
    <source>
        <dbReference type="Proteomes" id="UP000008138"/>
    </source>
</evidence>
<feature type="transmembrane region" description="Helical" evidence="1">
    <location>
        <begin position="62"/>
        <end position="78"/>
    </location>
</feature>
<evidence type="ECO:0000256" key="1">
    <source>
        <dbReference type="SAM" id="Phobius"/>
    </source>
</evidence>
<keyword evidence="1" id="KW-0812">Transmembrane</keyword>
<dbReference type="EMBL" id="CP002590">
    <property type="protein sequence ID" value="AEA12560.1"/>
    <property type="molecule type" value="Genomic_DNA"/>
</dbReference>
<keyword evidence="1" id="KW-1133">Transmembrane helix</keyword>
<feature type="transmembrane region" description="Helical" evidence="1">
    <location>
        <begin position="324"/>
        <end position="344"/>
    </location>
</feature>
<gene>
    <name evidence="2" type="ordered locus">TUZN_1080</name>
</gene>
<sequence length="513" mass="52708">MRIAAIAYAAALAASLVGLLRPNKASRLAYLAFLAGLAGGSPLEIASSAAAALALPGDDRRIHAVALLISVALLLPAGPQPYSINGISMAIYTLAVLSATLSAAGLWLGWGLASSAIAVRFVFGLYGGQPWSWSLFDAALAGAWLASLASFHAGSRPPRWPLMAILSAISWTSGGGAGAYVLSAGALASFFYEAAALKPAPSLKGYMAAGAYALSSAGLFATSLFPMAGIYMEGDFFVRVLEPVMAAAVLAGAATVVKASLRGTPYLIPIPLSLAVAAAMYAAGFDPYWASWGVTNIAVPAIAYSALYAAAAAVAKGRRGPWRALHAAAMASVALLAISGPYAYNFNYTKAVPAEPGAVALTYLTWPYPGSASILNVTIHREGGYVETACGPLPRGLVAVAKVDLDGWRADVAVQYGVEQALGRSPAIGTTFVPGPDYIVVLGPAYNGDVSLLGALYWEVAGNSTCRPAAAGAAPDYWYLGFRPVPLATPTAVLLALFAALHVAYLVIYTKLK</sequence>
<feature type="transmembrane region" description="Helical" evidence="1">
    <location>
        <begin position="264"/>
        <end position="283"/>
    </location>
</feature>
<dbReference type="STRING" id="999630.TUZN_1080"/>
<feature type="transmembrane region" description="Helical" evidence="1">
    <location>
        <begin position="487"/>
        <end position="508"/>
    </location>
</feature>
<proteinExistence type="predicted"/>
<reference evidence="2 3" key="1">
    <citation type="journal article" date="2011" name="J. Bacteriol.">
        <title>Complete genome sequence of the thermoacidophilic crenarchaeon Thermoproteus uzoniensis 768-20.</title>
        <authorList>
            <person name="Mardanov A.V."/>
            <person name="Gumerov V.M."/>
            <person name="Beletsky A.V."/>
            <person name="Prokofeva M.I."/>
            <person name="Bonch-Osmolovskaya E.A."/>
            <person name="Ravin N.V."/>
            <person name="Skryabin K.G."/>
        </authorList>
    </citation>
    <scope>NUCLEOTIDE SEQUENCE [LARGE SCALE GENOMIC DNA]</scope>
    <source>
        <strain evidence="2 3">768-20</strain>
    </source>
</reference>
<keyword evidence="1" id="KW-0472">Membrane</keyword>
<reference key="2">
    <citation type="submission" date="2011-03" db="EMBL/GenBank/DDBJ databases">
        <title>Complete genome sequence of the thermoacidophilic crenarchaeon Thermoproteus uzoniensis 768-20.</title>
        <authorList>
            <person name="Mardanov A.V."/>
            <person name="Gumerov V.M."/>
            <person name="Beletsky A.V."/>
            <person name="Prokofeva M.I."/>
            <person name="Bonch-Osmolovskaya E.A."/>
            <person name="Ravin N.V."/>
            <person name="Skryabin K.G."/>
        </authorList>
    </citation>
    <scope>NUCLEOTIDE SEQUENCE</scope>
    <source>
        <strain>768-20</strain>
    </source>
</reference>
<feature type="transmembrane region" description="Helical" evidence="1">
    <location>
        <begin position="28"/>
        <end position="55"/>
    </location>
</feature>
<feature type="transmembrane region" description="Helical" evidence="1">
    <location>
        <begin position="289"/>
        <end position="312"/>
    </location>
</feature>
<feature type="transmembrane region" description="Helical" evidence="1">
    <location>
        <begin position="90"/>
        <end position="123"/>
    </location>
</feature>
<dbReference type="Proteomes" id="UP000008138">
    <property type="component" value="Chromosome"/>
</dbReference>
<dbReference type="HOGENOM" id="CLU_530652_0_0_2"/>
<protein>
    <submittedName>
        <fullName evidence="2">Uncharacterized protein</fullName>
    </submittedName>
</protein>
<dbReference type="RefSeq" id="WP_013679896.1">
    <property type="nucleotide sequence ID" value="NC_015315.1"/>
</dbReference>
<dbReference type="GeneID" id="10360609"/>
<organism evidence="2 3">
    <name type="scientific">Thermoproteus uzoniensis (strain 768-20)</name>
    <dbReference type="NCBI Taxonomy" id="999630"/>
    <lineage>
        <taxon>Archaea</taxon>
        <taxon>Thermoproteota</taxon>
        <taxon>Thermoprotei</taxon>
        <taxon>Thermoproteales</taxon>
        <taxon>Thermoproteaceae</taxon>
        <taxon>Thermoproteus</taxon>
    </lineage>
</organism>
<dbReference type="AlphaFoldDB" id="F2L078"/>
<dbReference type="eggNOG" id="arCOG00268">
    <property type="taxonomic scope" value="Archaea"/>
</dbReference>
<dbReference type="KEGG" id="tuz:TUZN_1080"/>
<feature type="transmembrane region" description="Helical" evidence="1">
    <location>
        <begin position="206"/>
        <end position="230"/>
    </location>
</feature>
<feature type="transmembrane region" description="Helical" evidence="1">
    <location>
        <begin position="135"/>
        <end position="154"/>
    </location>
</feature>
<evidence type="ECO:0000313" key="2">
    <source>
        <dbReference type="EMBL" id="AEA12560.1"/>
    </source>
</evidence>